<protein>
    <submittedName>
        <fullName evidence="5">Gluconolactonase</fullName>
    </submittedName>
</protein>
<keyword evidence="2" id="KW-0479">Metal-binding</keyword>
<dbReference type="PANTHER" id="PTHR48098">
    <property type="entry name" value="ENTEROCHELIN ESTERASE-RELATED"/>
    <property type="match status" value="1"/>
</dbReference>
<keyword evidence="2" id="KW-0862">Zinc</keyword>
<evidence type="ECO:0000256" key="2">
    <source>
        <dbReference type="PIRSR" id="PIRSR605511-2"/>
    </source>
</evidence>
<dbReference type="Pfam" id="PF08450">
    <property type="entry name" value="SGL"/>
    <property type="match status" value="1"/>
</dbReference>
<dbReference type="GO" id="GO:0046872">
    <property type="term" value="F:metal ion binding"/>
    <property type="evidence" value="ECO:0007669"/>
    <property type="project" value="UniProtKB-KW"/>
</dbReference>
<organism evidence="5 6">
    <name type="scientific">Tautonia sociabilis</name>
    <dbReference type="NCBI Taxonomy" id="2080755"/>
    <lineage>
        <taxon>Bacteria</taxon>
        <taxon>Pseudomonadati</taxon>
        <taxon>Planctomycetota</taxon>
        <taxon>Planctomycetia</taxon>
        <taxon>Isosphaerales</taxon>
        <taxon>Isosphaeraceae</taxon>
        <taxon>Tautonia</taxon>
    </lineage>
</organism>
<feature type="binding site" evidence="2">
    <location>
        <position position="445"/>
    </location>
    <ligand>
        <name>a divalent metal cation</name>
        <dbReference type="ChEBI" id="CHEBI:60240"/>
    </ligand>
</feature>
<dbReference type="InterPro" id="IPR005511">
    <property type="entry name" value="SMP-30"/>
</dbReference>
<dbReference type="InterPro" id="IPR000801">
    <property type="entry name" value="Esterase-like"/>
</dbReference>
<evidence type="ECO:0000256" key="1">
    <source>
        <dbReference type="PIRSR" id="PIRSR605511-1"/>
    </source>
</evidence>
<dbReference type="InterPro" id="IPR050583">
    <property type="entry name" value="Mycobacterial_A85_antigen"/>
</dbReference>
<dbReference type="OrthoDB" id="9775130at2"/>
<dbReference type="InterPro" id="IPR029058">
    <property type="entry name" value="AB_hydrolase_fold"/>
</dbReference>
<dbReference type="Pfam" id="PF00756">
    <property type="entry name" value="Esterase"/>
    <property type="match status" value="1"/>
</dbReference>
<feature type="active site" description="Proton donor/acceptor" evidence="1">
    <location>
        <position position="498"/>
    </location>
</feature>
<evidence type="ECO:0000256" key="3">
    <source>
        <dbReference type="SAM" id="SignalP"/>
    </source>
</evidence>
<keyword evidence="6" id="KW-1185">Reference proteome</keyword>
<name>A0A432MCQ3_9BACT</name>
<reference evidence="5 6" key="1">
    <citation type="submission" date="2018-12" db="EMBL/GenBank/DDBJ databases">
        <authorList>
            <person name="Toschakov S.V."/>
        </authorList>
    </citation>
    <scope>NUCLEOTIDE SEQUENCE [LARGE SCALE GENOMIC DNA]</scope>
    <source>
        <strain evidence="5 6">GM2012</strain>
    </source>
</reference>
<dbReference type="SUPFAM" id="SSF53474">
    <property type="entry name" value="alpha/beta-Hydrolases"/>
    <property type="match status" value="1"/>
</dbReference>
<dbReference type="SUPFAM" id="SSF63829">
    <property type="entry name" value="Calcium-dependent phosphotriesterase"/>
    <property type="match status" value="1"/>
</dbReference>
<gene>
    <name evidence="5" type="ORF">TsocGM_24105</name>
</gene>
<dbReference type="PRINTS" id="PR01790">
    <property type="entry name" value="SMP30FAMILY"/>
</dbReference>
<comment type="caution">
    <text evidence="5">The sequence shown here is derived from an EMBL/GenBank/DDBJ whole genome shotgun (WGS) entry which is preliminary data.</text>
</comment>
<dbReference type="PANTHER" id="PTHR48098:SF3">
    <property type="entry name" value="IRON(III) ENTEROBACTIN ESTERASE"/>
    <property type="match status" value="1"/>
</dbReference>
<keyword evidence="3" id="KW-0732">Signal</keyword>
<proteinExistence type="predicted"/>
<accession>A0A432MCQ3</accession>
<dbReference type="Gene3D" id="2.120.10.30">
    <property type="entry name" value="TolB, C-terminal domain"/>
    <property type="match status" value="1"/>
</dbReference>
<evidence type="ECO:0000313" key="6">
    <source>
        <dbReference type="Proteomes" id="UP000280296"/>
    </source>
</evidence>
<feature type="signal peptide" evidence="3">
    <location>
        <begin position="1"/>
        <end position="29"/>
    </location>
</feature>
<evidence type="ECO:0000313" key="5">
    <source>
        <dbReference type="EMBL" id="RUL81991.1"/>
    </source>
</evidence>
<dbReference type="Gene3D" id="3.40.50.1820">
    <property type="entry name" value="alpha/beta hydrolase"/>
    <property type="match status" value="1"/>
</dbReference>
<dbReference type="Proteomes" id="UP000280296">
    <property type="component" value="Unassembled WGS sequence"/>
</dbReference>
<comment type="cofactor">
    <cofactor evidence="2">
        <name>Zn(2+)</name>
        <dbReference type="ChEBI" id="CHEBI:29105"/>
    </cofactor>
    <text evidence="2">Binds 1 divalent metal cation per subunit.</text>
</comment>
<sequence length="581" mass="62836">MERGSPMSSVSIALVSLCLTALNGPAALAAPQDEIPKGEVSRHRFADSRIFPGTERDYWIYIPAQYDGKTPACLFVCQDGIRFEAPAAFDALIAAGEMPVTIGVFVMHGIVPPAVEGALPRFNRSVEYDGLGDAYARFLIEELLPDVETKAASDGRPILLSDDPNDRAIAGASSGAICAFTAAWERPDSFRRVFSAIGTYVGLRGGNDYPTLIRKTEPKPIRIFLEDGSNDLNIYGGDWWMANQTMERALAFAGYEVEHSWGDGGHNTRHATEIFPDAMRWLWKDWPSPIQAGAGSPQLQEILIPGEDWQLVADGYRFTEGPVANAEGEVFFNDIPASKTYKIALDGTVTEFLTDSKGANGQAIGPDGRLFAVATGTEQVLAYGGEAGEPDVIASGFRGNDLVVRHDGGVYVTNPIRDGSEPSKVWYIPPGGEARVVDSGLIFPNGVTLSPDQTLLYVADARSHWVYSYQIQPDGALAYKQRYDHLHVPDTADDSAADGLAVDRDGRLYVATRMGLQVCDQAGRVNAIIPTPGARLTNVCFGGPGFDTLFVTCGNSVYRRKVRTVGVKPFEAPITPPAPRL</sequence>
<dbReference type="InterPro" id="IPR011042">
    <property type="entry name" value="6-blade_b-propeller_TolB-like"/>
</dbReference>
<feature type="domain" description="SMP-30/Gluconolactonase/LRE-like region" evidence="4">
    <location>
        <begin position="318"/>
        <end position="553"/>
    </location>
</feature>
<evidence type="ECO:0000259" key="4">
    <source>
        <dbReference type="Pfam" id="PF08450"/>
    </source>
</evidence>
<dbReference type="InterPro" id="IPR013658">
    <property type="entry name" value="SGL"/>
</dbReference>
<reference evidence="5 6" key="2">
    <citation type="submission" date="2019-01" db="EMBL/GenBank/DDBJ databases">
        <title>Tautonia sociabilis, a novel thermotolerant planctomycete of Isosphaeraceae family, isolated from a 4000 m deep subterranean habitat.</title>
        <authorList>
            <person name="Kovaleva O.L."/>
            <person name="Elcheninov A.G."/>
            <person name="Van Heerden E."/>
            <person name="Toshchakov S.V."/>
            <person name="Novikov A."/>
            <person name="Bonch-Osmolovskaya E.A."/>
            <person name="Kublanov I.V."/>
        </authorList>
    </citation>
    <scope>NUCLEOTIDE SEQUENCE [LARGE SCALE GENOMIC DNA]</scope>
    <source>
        <strain evidence="5 6">GM2012</strain>
    </source>
</reference>
<feature type="chain" id="PRO_5019522654" evidence="3">
    <location>
        <begin position="30"/>
        <end position="581"/>
    </location>
</feature>
<dbReference type="AlphaFoldDB" id="A0A432MCQ3"/>
<dbReference type="EMBL" id="RYZH01000079">
    <property type="protein sequence ID" value="RUL81991.1"/>
    <property type="molecule type" value="Genomic_DNA"/>
</dbReference>
<feature type="binding site" evidence="2">
    <location>
        <position position="498"/>
    </location>
    <ligand>
        <name>a divalent metal cation</name>
        <dbReference type="ChEBI" id="CHEBI:60240"/>
    </ligand>
</feature>